<dbReference type="HOGENOM" id="CLU_1521362_0_0_1"/>
<accession>J9DSM2</accession>
<protein>
    <submittedName>
        <fullName evidence="1">Uncharacterized protein</fullName>
    </submittedName>
</protein>
<organism evidence="1 2">
    <name type="scientific">Edhazardia aedis (strain USNM 41457)</name>
    <name type="common">Microsporidian parasite</name>
    <dbReference type="NCBI Taxonomy" id="1003232"/>
    <lineage>
        <taxon>Eukaryota</taxon>
        <taxon>Fungi</taxon>
        <taxon>Fungi incertae sedis</taxon>
        <taxon>Microsporidia</taxon>
        <taxon>Edhazardia</taxon>
    </lineage>
</organism>
<reference evidence="2" key="2">
    <citation type="submission" date="2015-07" db="EMBL/GenBank/DDBJ databases">
        <title>Contrasting host-pathogen interactions and genome evolution in two generalist and specialist microsporidian pathogens of mosquitoes.</title>
        <authorList>
            <consortium name="The Broad Institute Genomics Platform"/>
            <consortium name="The Broad Institute Genome Sequencing Center for Infectious Disease"/>
            <person name="Cuomo C.A."/>
            <person name="Sanscrainte N.D."/>
            <person name="Goldberg J.M."/>
            <person name="Heiman D."/>
            <person name="Young S."/>
            <person name="Zeng Q."/>
            <person name="Becnel J.J."/>
            <person name="Birren B.W."/>
        </authorList>
    </citation>
    <scope>NUCLEOTIDE SEQUENCE [LARGE SCALE GENOMIC DNA]</scope>
    <source>
        <strain evidence="2">USNM 41457</strain>
    </source>
</reference>
<reference evidence="1 2" key="1">
    <citation type="submission" date="2011-08" db="EMBL/GenBank/DDBJ databases">
        <authorList>
            <person name="Liu Z.J."/>
            <person name="Shi F.L."/>
            <person name="Lu J.Q."/>
            <person name="Li M."/>
            <person name="Wang Z.L."/>
        </authorList>
    </citation>
    <scope>NUCLEOTIDE SEQUENCE [LARGE SCALE GENOMIC DNA]</scope>
    <source>
        <strain evidence="1 2">USNM 41457</strain>
    </source>
</reference>
<comment type="caution">
    <text evidence="1">The sequence shown here is derived from an EMBL/GenBank/DDBJ whole genome shotgun (WGS) entry which is preliminary data.</text>
</comment>
<feature type="non-terminal residue" evidence="1">
    <location>
        <position position="1"/>
    </location>
</feature>
<dbReference type="Proteomes" id="UP000003163">
    <property type="component" value="Unassembled WGS sequence"/>
</dbReference>
<gene>
    <name evidence="1" type="ORF">EDEG_04252</name>
</gene>
<dbReference type="AlphaFoldDB" id="J9DSM2"/>
<keyword evidence="2" id="KW-1185">Reference proteome</keyword>
<name>J9DSM2_EDHAE</name>
<sequence>IQFITFFDYIIDKSSAERITNEAKIIFSESYLKLRKLKITDEVRKKVDEHYEKAKNLYDEAYKNFENVSRERIVVAKKTLEKKTDDFIIAFMIKKFVFTIYSIQKKEAICYCNLYNLYIRSCDVEEYVEPSKFSNCTNYLNKRERIGKIMTNVIQSYLFQVEQENSEEDNMSQCRCQ</sequence>
<evidence type="ECO:0000313" key="1">
    <source>
        <dbReference type="EMBL" id="EJW04327.1"/>
    </source>
</evidence>
<proteinExistence type="predicted"/>
<dbReference type="VEuPathDB" id="MicrosporidiaDB:EDEG_04252"/>
<dbReference type="EMBL" id="AFBI03001265">
    <property type="protein sequence ID" value="EJW04327.1"/>
    <property type="molecule type" value="Genomic_DNA"/>
</dbReference>
<dbReference type="InParanoid" id="J9DSM2"/>
<evidence type="ECO:0000313" key="2">
    <source>
        <dbReference type="Proteomes" id="UP000003163"/>
    </source>
</evidence>